<dbReference type="AlphaFoldDB" id="A0A372DIY1"/>
<organism evidence="2 3">
    <name type="scientific">Cognatiluteimonas weifangensis</name>
    <dbReference type="NCBI Taxonomy" id="2303539"/>
    <lineage>
        <taxon>Bacteria</taxon>
        <taxon>Pseudomonadati</taxon>
        <taxon>Pseudomonadota</taxon>
        <taxon>Gammaproteobacteria</taxon>
        <taxon>Lysobacterales</taxon>
        <taxon>Lysobacteraceae</taxon>
        <taxon>Cognatiluteimonas</taxon>
    </lineage>
</organism>
<keyword evidence="1" id="KW-1133">Transmembrane helix</keyword>
<evidence type="ECO:0000313" key="3">
    <source>
        <dbReference type="Proteomes" id="UP000262917"/>
    </source>
</evidence>
<reference evidence="2 3" key="1">
    <citation type="submission" date="2018-08" db="EMBL/GenBank/DDBJ databases">
        <title>Lysobacter weifangensis sp. nov., a new member of the family 'Xanthomonadaceae', isolated from soil in a farmland.</title>
        <authorList>
            <person name="Zhao H."/>
        </authorList>
    </citation>
    <scope>NUCLEOTIDE SEQUENCE [LARGE SCALE GENOMIC DNA]</scope>
    <source>
        <strain evidence="2 3">WF-2</strain>
    </source>
</reference>
<dbReference type="PANTHER" id="PTHR32309:SF13">
    <property type="entry name" value="FERRIC ENTEROBACTIN TRANSPORT PROTEIN FEPE"/>
    <property type="match status" value="1"/>
</dbReference>
<evidence type="ECO:0000313" key="2">
    <source>
        <dbReference type="EMBL" id="RFP59551.1"/>
    </source>
</evidence>
<dbReference type="GO" id="GO:0004713">
    <property type="term" value="F:protein tyrosine kinase activity"/>
    <property type="evidence" value="ECO:0007669"/>
    <property type="project" value="TreeGrafter"/>
</dbReference>
<dbReference type="RefSeq" id="WP_117203235.1">
    <property type="nucleotide sequence ID" value="NZ_JBHTBK010000019.1"/>
</dbReference>
<gene>
    <name evidence="2" type="ORF">D0Y53_10495</name>
</gene>
<feature type="transmembrane region" description="Helical" evidence="1">
    <location>
        <begin position="34"/>
        <end position="55"/>
    </location>
</feature>
<feature type="transmembrane region" description="Helical" evidence="1">
    <location>
        <begin position="508"/>
        <end position="529"/>
    </location>
</feature>
<dbReference type="EMBL" id="QVPD01000011">
    <property type="protein sequence ID" value="RFP59551.1"/>
    <property type="molecule type" value="Genomic_DNA"/>
</dbReference>
<name>A0A372DIY1_9GAMM</name>
<dbReference type="PANTHER" id="PTHR32309">
    <property type="entry name" value="TYROSINE-PROTEIN KINASE"/>
    <property type="match status" value="1"/>
</dbReference>
<dbReference type="Proteomes" id="UP000262917">
    <property type="component" value="Unassembled WGS sequence"/>
</dbReference>
<dbReference type="OrthoDB" id="9795292at2"/>
<proteinExistence type="predicted"/>
<protein>
    <recommendedName>
        <fullName evidence="4">Lipopolysaccharide biosynthesis protein</fullName>
    </recommendedName>
</protein>
<keyword evidence="1" id="KW-0472">Membrane</keyword>
<evidence type="ECO:0008006" key="4">
    <source>
        <dbReference type="Google" id="ProtNLM"/>
    </source>
</evidence>
<comment type="caution">
    <text evidence="2">The sequence shown here is derived from an EMBL/GenBank/DDBJ whole genome shotgun (WGS) entry which is preliminary data.</text>
</comment>
<feature type="transmembrane region" description="Helical" evidence="1">
    <location>
        <begin position="443"/>
        <end position="466"/>
    </location>
</feature>
<keyword evidence="3" id="KW-1185">Reference proteome</keyword>
<dbReference type="InterPro" id="IPR050445">
    <property type="entry name" value="Bact_polysacc_biosynth/exp"/>
</dbReference>
<evidence type="ECO:0000256" key="1">
    <source>
        <dbReference type="SAM" id="Phobius"/>
    </source>
</evidence>
<accession>A0A372DIY1</accession>
<keyword evidence="1" id="KW-0812">Transmembrane</keyword>
<sequence>MNYGYTQASLPGPSGERLPTLTLIALARTEFRRYVLPLATIFAVVAFGFLVWGLGNPPTYKSSATVLVEDNGSIIPLADGRPAAPDDTSRAVISRDVLFGHAVMEDILRAGGWLDADPSPQEKQRLINGITARTEIQVTGSSSSGRASDPRLSLVKITYADSDPARAYAVTKRFSEALIERVLDSKARASRSTYQFIDAQVEKYQQALGEADRKLQDYRSINPDAVPGVDDDVSARIGELRRMVDNARMDLADVGAQEQQLMGQLSRESQVVTVPRSTQLNAQLAALQAERDRLRLSYTDQYPDVVRIQNQIRALQTQARGAGRDAGTPVLSGAAPSLNPLYGQLRAQLSEVRRQGAAAASRVATAQALLAEELARSRKIMGAEPDVAALTRAREVNREMYEDLLKRRESARVSMRLDAEGRSLGFQIQEPASLPLTPSGLRLTHFAAAGLLLATLLPLLLLSLLVRHDPRVRTPLQIEREAGLPVLATIPHHLTHAQYLRNARQLKLGSALFLAVPLVYALVLVLKLADIL</sequence>
<dbReference type="GO" id="GO:0005886">
    <property type="term" value="C:plasma membrane"/>
    <property type="evidence" value="ECO:0007669"/>
    <property type="project" value="TreeGrafter"/>
</dbReference>